<evidence type="ECO:0000256" key="1">
    <source>
        <dbReference type="SAM" id="SignalP"/>
    </source>
</evidence>
<organism evidence="2 3">
    <name type="scientific">Aspergillus transmontanensis</name>
    <dbReference type="NCBI Taxonomy" id="1034304"/>
    <lineage>
        <taxon>Eukaryota</taxon>
        <taxon>Fungi</taxon>
        <taxon>Dikarya</taxon>
        <taxon>Ascomycota</taxon>
        <taxon>Pezizomycotina</taxon>
        <taxon>Eurotiomycetes</taxon>
        <taxon>Eurotiomycetidae</taxon>
        <taxon>Eurotiales</taxon>
        <taxon>Aspergillaceae</taxon>
        <taxon>Aspergillus</taxon>
        <taxon>Aspergillus subgen. Circumdati</taxon>
    </lineage>
</organism>
<keyword evidence="1" id="KW-0732">Signal</keyword>
<feature type="signal peptide" evidence="1">
    <location>
        <begin position="1"/>
        <end position="19"/>
    </location>
</feature>
<accession>A0A5N6WI76</accession>
<name>A0A5N6WI76_9EURO</name>
<dbReference type="AlphaFoldDB" id="A0A5N6WI76"/>
<dbReference type="EMBL" id="ML738292">
    <property type="protein sequence ID" value="KAE8320362.1"/>
    <property type="molecule type" value="Genomic_DNA"/>
</dbReference>
<gene>
    <name evidence="2" type="ORF">BDV41DRAFT_517516</name>
</gene>
<reference evidence="3" key="1">
    <citation type="submission" date="2019-04" db="EMBL/GenBank/DDBJ databases">
        <title>Friends and foes A comparative genomics studyof 23 Aspergillus species from section Flavi.</title>
        <authorList>
            <consortium name="DOE Joint Genome Institute"/>
            <person name="Kjaerbolling I."/>
            <person name="Vesth T."/>
            <person name="Frisvad J.C."/>
            <person name="Nybo J.L."/>
            <person name="Theobald S."/>
            <person name="Kildgaard S."/>
            <person name="Isbrandt T."/>
            <person name="Kuo A."/>
            <person name="Sato A."/>
            <person name="Lyhne E.K."/>
            <person name="Kogle M.E."/>
            <person name="Wiebenga A."/>
            <person name="Kun R.S."/>
            <person name="Lubbers R.J."/>
            <person name="Makela M.R."/>
            <person name="Barry K."/>
            <person name="Chovatia M."/>
            <person name="Clum A."/>
            <person name="Daum C."/>
            <person name="Haridas S."/>
            <person name="He G."/>
            <person name="LaButti K."/>
            <person name="Lipzen A."/>
            <person name="Mondo S."/>
            <person name="Riley R."/>
            <person name="Salamov A."/>
            <person name="Simmons B.A."/>
            <person name="Magnuson J.K."/>
            <person name="Henrissat B."/>
            <person name="Mortensen U.H."/>
            <person name="Larsen T.O."/>
            <person name="Devries R.P."/>
            <person name="Grigoriev I.V."/>
            <person name="Machida M."/>
            <person name="Baker S.E."/>
            <person name="Andersen M.R."/>
        </authorList>
    </citation>
    <scope>NUCLEOTIDE SEQUENCE [LARGE SCALE GENOMIC DNA]</scope>
    <source>
        <strain evidence="3">CBS 130015</strain>
    </source>
</reference>
<feature type="chain" id="PRO_5024836822" description="Secreted protein" evidence="1">
    <location>
        <begin position="20"/>
        <end position="95"/>
    </location>
</feature>
<proteinExistence type="predicted"/>
<keyword evidence="3" id="KW-1185">Reference proteome</keyword>
<evidence type="ECO:0008006" key="4">
    <source>
        <dbReference type="Google" id="ProtNLM"/>
    </source>
</evidence>
<protein>
    <recommendedName>
        <fullName evidence="4">Secreted protein</fullName>
    </recommendedName>
</protein>
<dbReference type="Proteomes" id="UP000325433">
    <property type="component" value="Unassembled WGS sequence"/>
</dbReference>
<sequence length="95" mass="10615">MAMLCSALCSIMCIRMLTCISSYTSLGSCALSLVNHEWVSGLFCPLDDDSIGVNRDSEIGISESQWFLVRISREILLDCCVACIYRMLEEATYFP</sequence>
<evidence type="ECO:0000313" key="3">
    <source>
        <dbReference type="Proteomes" id="UP000325433"/>
    </source>
</evidence>
<evidence type="ECO:0000313" key="2">
    <source>
        <dbReference type="EMBL" id="KAE8320362.1"/>
    </source>
</evidence>